<keyword evidence="1" id="KW-0418">Kinase</keyword>
<feature type="non-terminal residue" evidence="1">
    <location>
        <position position="239"/>
    </location>
</feature>
<dbReference type="Proteomes" id="UP001145114">
    <property type="component" value="Unassembled WGS sequence"/>
</dbReference>
<dbReference type="EMBL" id="JAMZIH010009030">
    <property type="protein sequence ID" value="KAJ1670883.1"/>
    <property type="molecule type" value="Genomic_DNA"/>
</dbReference>
<keyword evidence="1" id="KW-0808">Transferase</keyword>
<protein>
    <submittedName>
        <fullName evidence="1">Protein kinase of the Mitotic Exit Network</fullName>
        <ecNumber evidence="1">2.7.11.1</ecNumber>
    </submittedName>
</protein>
<reference evidence="1" key="1">
    <citation type="submission" date="2022-06" db="EMBL/GenBank/DDBJ databases">
        <title>Phylogenomic reconstructions and comparative analyses of Kickxellomycotina fungi.</title>
        <authorList>
            <person name="Reynolds N.K."/>
            <person name="Stajich J.E."/>
            <person name="Barry K."/>
            <person name="Grigoriev I.V."/>
            <person name="Crous P."/>
            <person name="Smith M.E."/>
        </authorList>
    </citation>
    <scope>NUCLEOTIDE SEQUENCE</scope>
    <source>
        <strain evidence="1">RSA 2271</strain>
    </source>
</reference>
<sequence>MAALFRIVQDEHPELPSAISPMLRHFLKQCFVRNPSKRPSATMLLRHPWIQSYSAATMDRRDDRDSVFEDDISIVKEWCDALKNVSPQLVSQYTAWGDAQSRDPRGRNVPASLSDSCPTNDCWARTKERCMSITSEIEASDSGYDFLASPPMSPMSSRSYSLTVMSDSEREDPHIPNSAHAPQPPVPAQSTSANFEKMFQKLHLTRQRSMTTPSTPTHYAPAIGEGRPSNRLSGLSSSS</sequence>
<gene>
    <name evidence="1" type="primary">CDC15_5</name>
    <name evidence="1" type="ORF">EV182_007946</name>
</gene>
<organism evidence="1 2">
    <name type="scientific">Spiromyces aspiralis</name>
    <dbReference type="NCBI Taxonomy" id="68401"/>
    <lineage>
        <taxon>Eukaryota</taxon>
        <taxon>Fungi</taxon>
        <taxon>Fungi incertae sedis</taxon>
        <taxon>Zoopagomycota</taxon>
        <taxon>Kickxellomycotina</taxon>
        <taxon>Kickxellomycetes</taxon>
        <taxon>Kickxellales</taxon>
        <taxon>Kickxellaceae</taxon>
        <taxon>Spiromyces</taxon>
    </lineage>
</organism>
<accession>A0ACC1HAI0</accession>
<proteinExistence type="predicted"/>
<evidence type="ECO:0000313" key="1">
    <source>
        <dbReference type="EMBL" id="KAJ1670883.1"/>
    </source>
</evidence>
<dbReference type="EC" id="2.7.11.1" evidence="1"/>
<name>A0ACC1HAI0_9FUNG</name>
<evidence type="ECO:0000313" key="2">
    <source>
        <dbReference type="Proteomes" id="UP001145114"/>
    </source>
</evidence>
<comment type="caution">
    <text evidence="1">The sequence shown here is derived from an EMBL/GenBank/DDBJ whole genome shotgun (WGS) entry which is preliminary data.</text>
</comment>
<keyword evidence="2" id="KW-1185">Reference proteome</keyword>